<evidence type="ECO:0000313" key="1">
    <source>
        <dbReference type="EMBL" id="GJE62025.1"/>
    </source>
</evidence>
<proteinExistence type="predicted"/>
<evidence type="ECO:0008006" key="3">
    <source>
        <dbReference type="Google" id="ProtNLM"/>
    </source>
</evidence>
<gene>
    <name evidence="1" type="ORF">MPOCJGCO_4153</name>
</gene>
<sequence>MFAIHLRAAVEAAPRVKLSELTALLWKAFAEGQVTEVEAEELSGLIDARRAVQTAARPTQRHIGSRPRTSESMARRRTWAARSLCPPQIAAHFTLGEQAALAVVAAEVRRRGACSWSVGQLAAVGGISESTVKRALREARRLGLVSVEERRLTAWRSDTNVVRVIAPQWVAWLRLDPVQGRGVQTGNPTKYQTKRPFMRTATGQGVSGWAHGGRGSAKGPLNSDFAGAGALRTLAGKDGGFRSKKGSVAG</sequence>
<evidence type="ECO:0000313" key="2">
    <source>
        <dbReference type="Proteomes" id="UP001055057"/>
    </source>
</evidence>
<keyword evidence="2" id="KW-1185">Reference proteome</keyword>
<protein>
    <recommendedName>
        <fullName evidence="3">Helix-turn-helix domain-containing protein</fullName>
    </recommendedName>
</protein>
<dbReference type="Proteomes" id="UP001055057">
    <property type="component" value="Unassembled WGS sequence"/>
</dbReference>
<reference evidence="1" key="2">
    <citation type="submission" date="2021-08" db="EMBL/GenBank/DDBJ databases">
        <authorList>
            <person name="Tani A."/>
            <person name="Ola A."/>
            <person name="Ogura Y."/>
            <person name="Katsura K."/>
            <person name="Hayashi T."/>
        </authorList>
    </citation>
    <scope>NUCLEOTIDE SEQUENCE</scope>
    <source>
        <strain evidence="1">DSM 23632</strain>
    </source>
</reference>
<reference evidence="1" key="1">
    <citation type="journal article" date="2021" name="Front. Microbiol.">
        <title>Comprehensive Comparative Genomics and Phenotyping of Methylobacterium Species.</title>
        <authorList>
            <person name="Alessa O."/>
            <person name="Ogura Y."/>
            <person name="Fujitani Y."/>
            <person name="Takami H."/>
            <person name="Hayashi T."/>
            <person name="Sahin N."/>
            <person name="Tani A."/>
        </authorList>
    </citation>
    <scope>NUCLEOTIDE SEQUENCE</scope>
    <source>
        <strain evidence="1">DSM 23632</strain>
    </source>
</reference>
<name>A0ABQ4U796_9HYPH</name>
<organism evidence="1 2">
    <name type="scientific">Methylobacterium trifolii</name>
    <dbReference type="NCBI Taxonomy" id="1003092"/>
    <lineage>
        <taxon>Bacteria</taxon>
        <taxon>Pseudomonadati</taxon>
        <taxon>Pseudomonadota</taxon>
        <taxon>Alphaproteobacteria</taxon>
        <taxon>Hyphomicrobiales</taxon>
        <taxon>Methylobacteriaceae</taxon>
        <taxon>Methylobacterium</taxon>
    </lineage>
</organism>
<dbReference type="EMBL" id="BPRB01000267">
    <property type="protein sequence ID" value="GJE62025.1"/>
    <property type="molecule type" value="Genomic_DNA"/>
</dbReference>
<accession>A0ABQ4U796</accession>
<comment type="caution">
    <text evidence="1">The sequence shown here is derived from an EMBL/GenBank/DDBJ whole genome shotgun (WGS) entry which is preliminary data.</text>
</comment>